<evidence type="ECO:0000256" key="1">
    <source>
        <dbReference type="SAM" id="Phobius"/>
    </source>
</evidence>
<dbReference type="AlphaFoldDB" id="A0A3E2NT55"/>
<evidence type="ECO:0000313" key="3">
    <source>
        <dbReference type="Proteomes" id="UP000260823"/>
    </source>
</evidence>
<evidence type="ECO:0000313" key="2">
    <source>
        <dbReference type="EMBL" id="RFZ84149.1"/>
    </source>
</evidence>
<sequence>MKKTHHSQIVDFTVLTVMVFYFLVATTHIFFLSHKRDQLQNKQVTGNSIFKRRMEITSGSASQPTQIKRPDKSTFEEKNNVSDIIIMAARFFVLLLFISLTSPLNSRFSLLKKDITTLPRHTFLSLQIIRI</sequence>
<keyword evidence="1" id="KW-0812">Transmembrane</keyword>
<keyword evidence="3" id="KW-1185">Reference proteome</keyword>
<dbReference type="EMBL" id="QWDE01000001">
    <property type="protein sequence ID" value="RFZ84149.1"/>
    <property type="molecule type" value="Genomic_DNA"/>
</dbReference>
<gene>
    <name evidence="2" type="ORF">DYU05_00490</name>
</gene>
<keyword evidence="1" id="KW-0472">Membrane</keyword>
<dbReference type="RefSeq" id="WP_117381039.1">
    <property type="nucleotide sequence ID" value="NZ_QWDE01000001.1"/>
</dbReference>
<reference evidence="2 3" key="1">
    <citation type="submission" date="2018-08" db="EMBL/GenBank/DDBJ databases">
        <title>Mucilaginibacter terrae sp. nov., isolated from manganese diggings.</title>
        <authorList>
            <person name="Huang Y."/>
            <person name="Zhou Z."/>
        </authorList>
    </citation>
    <scope>NUCLEOTIDE SEQUENCE [LARGE SCALE GENOMIC DNA]</scope>
    <source>
        <strain evidence="2 3">ZH6</strain>
    </source>
</reference>
<feature type="transmembrane region" description="Helical" evidence="1">
    <location>
        <begin position="84"/>
        <end position="104"/>
    </location>
</feature>
<organism evidence="2 3">
    <name type="scientific">Mucilaginibacter terrenus</name>
    <dbReference type="NCBI Taxonomy" id="2482727"/>
    <lineage>
        <taxon>Bacteria</taxon>
        <taxon>Pseudomonadati</taxon>
        <taxon>Bacteroidota</taxon>
        <taxon>Sphingobacteriia</taxon>
        <taxon>Sphingobacteriales</taxon>
        <taxon>Sphingobacteriaceae</taxon>
        <taxon>Mucilaginibacter</taxon>
    </lineage>
</organism>
<protein>
    <submittedName>
        <fullName evidence="2">Uncharacterized protein</fullName>
    </submittedName>
</protein>
<name>A0A3E2NT55_9SPHI</name>
<comment type="caution">
    <text evidence="2">The sequence shown here is derived from an EMBL/GenBank/DDBJ whole genome shotgun (WGS) entry which is preliminary data.</text>
</comment>
<feature type="transmembrane region" description="Helical" evidence="1">
    <location>
        <begin position="12"/>
        <end position="32"/>
    </location>
</feature>
<accession>A0A3E2NT55</accession>
<keyword evidence="1" id="KW-1133">Transmembrane helix</keyword>
<proteinExistence type="predicted"/>
<dbReference type="Proteomes" id="UP000260823">
    <property type="component" value="Unassembled WGS sequence"/>
</dbReference>